<sequence>MIFINGFTKLIYATSLLHGGTAINRACLVGGLNGGNSYE</sequence>
<evidence type="ECO:0000313" key="2">
    <source>
        <dbReference type="Proteomes" id="UP000050511"/>
    </source>
</evidence>
<dbReference type="GO" id="GO:0016740">
    <property type="term" value="F:transferase activity"/>
    <property type="evidence" value="ECO:0007669"/>
    <property type="project" value="UniProtKB-KW"/>
</dbReference>
<dbReference type="EMBL" id="LKLZ01000003">
    <property type="protein sequence ID" value="KPN43254.1"/>
    <property type="molecule type" value="Genomic_DNA"/>
</dbReference>
<name>A0A837P7Y7_LACPN</name>
<reference evidence="1 2" key="1">
    <citation type="submission" date="2015-10" db="EMBL/GenBank/DDBJ databases">
        <title>Resequencing of Lactobacillus plantarum WJL strain genome.</title>
        <authorList>
            <person name="Martino M.E."/>
        </authorList>
    </citation>
    <scope>NUCLEOTIDE SEQUENCE [LARGE SCALE GENOMIC DNA]</scope>
    <source>
        <strain evidence="1 2">WJL</strain>
    </source>
</reference>
<comment type="caution">
    <text evidence="1">The sequence shown here is derived from an EMBL/GenBank/DDBJ whole genome shotgun (WGS) entry which is preliminary data.</text>
</comment>
<gene>
    <name evidence="1" type="ORF">WJL_0327</name>
</gene>
<keyword evidence="1" id="KW-0808">Transferase</keyword>
<evidence type="ECO:0000313" key="1">
    <source>
        <dbReference type="EMBL" id="KPN43254.1"/>
    </source>
</evidence>
<proteinExistence type="predicted"/>
<dbReference type="AlphaFoldDB" id="A0A837P7Y7"/>
<accession>A0A837P7Y7</accession>
<protein>
    <submittedName>
        <fullName evidence="1">Nucleotidyltransferase/DNA polymerase for DNA repair</fullName>
    </submittedName>
</protein>
<dbReference type="Proteomes" id="UP000050511">
    <property type="component" value="Unassembled WGS sequence"/>
</dbReference>
<organism evidence="1 2">
    <name type="scientific">Lactiplantibacillus plantarum WJL</name>
    <dbReference type="NCBI Taxonomy" id="1350466"/>
    <lineage>
        <taxon>Bacteria</taxon>
        <taxon>Bacillati</taxon>
        <taxon>Bacillota</taxon>
        <taxon>Bacilli</taxon>
        <taxon>Lactobacillales</taxon>
        <taxon>Lactobacillaceae</taxon>
        <taxon>Lactiplantibacillus</taxon>
    </lineage>
</organism>